<keyword evidence="5" id="KW-0949">S-adenosyl-L-methionine</keyword>
<dbReference type="EMBL" id="CP036262">
    <property type="protein sequence ID" value="QDS91375.1"/>
    <property type="molecule type" value="Genomic_DNA"/>
</dbReference>
<evidence type="ECO:0000256" key="1">
    <source>
        <dbReference type="ARBA" id="ARBA00004286"/>
    </source>
</evidence>
<evidence type="ECO:0000259" key="7">
    <source>
        <dbReference type="PROSITE" id="PS50868"/>
    </source>
</evidence>
<evidence type="ECO:0000256" key="2">
    <source>
        <dbReference type="ARBA" id="ARBA00022454"/>
    </source>
</evidence>
<dbReference type="Pfam" id="PF00856">
    <property type="entry name" value="SET"/>
    <property type="match status" value="1"/>
</dbReference>
<dbReference type="SMART" id="SM00317">
    <property type="entry name" value="SET"/>
    <property type="match status" value="1"/>
</dbReference>
<dbReference type="Gene3D" id="2.170.270.10">
    <property type="entry name" value="SET domain"/>
    <property type="match status" value="1"/>
</dbReference>
<evidence type="ECO:0000256" key="5">
    <source>
        <dbReference type="ARBA" id="ARBA00022691"/>
    </source>
</evidence>
<keyword evidence="9" id="KW-1185">Reference proteome</keyword>
<dbReference type="InterPro" id="IPR050777">
    <property type="entry name" value="SET2_Histone-Lys_MeTrsfase"/>
</dbReference>
<comment type="subcellular location">
    <subcellularLocation>
        <location evidence="1">Chromosome</location>
    </subcellularLocation>
</comment>
<dbReference type="KEGG" id="rml:FF011L_01040"/>
<dbReference type="GO" id="GO:0008168">
    <property type="term" value="F:methyltransferase activity"/>
    <property type="evidence" value="ECO:0007669"/>
    <property type="project" value="UniProtKB-KW"/>
</dbReference>
<feature type="domain" description="SET" evidence="6">
    <location>
        <begin position="28"/>
        <end position="127"/>
    </location>
</feature>
<feature type="domain" description="Post-SET" evidence="7">
    <location>
        <begin position="137"/>
        <end position="149"/>
    </location>
</feature>
<protein>
    <submittedName>
        <fullName evidence="8">SET domain protein</fullName>
    </submittedName>
</protein>
<evidence type="ECO:0000259" key="6">
    <source>
        <dbReference type="PROSITE" id="PS50280"/>
    </source>
</evidence>
<dbReference type="OrthoDB" id="9804945at2"/>
<dbReference type="PROSITE" id="PS50280">
    <property type="entry name" value="SET"/>
    <property type="match status" value="1"/>
</dbReference>
<dbReference type="AlphaFoldDB" id="A0A517M911"/>
<dbReference type="InterPro" id="IPR003616">
    <property type="entry name" value="Post-SET_dom"/>
</dbReference>
<proteinExistence type="predicted"/>
<evidence type="ECO:0000313" key="8">
    <source>
        <dbReference type="EMBL" id="QDS91375.1"/>
    </source>
</evidence>
<dbReference type="Proteomes" id="UP000320672">
    <property type="component" value="Chromosome"/>
</dbReference>
<dbReference type="InterPro" id="IPR046341">
    <property type="entry name" value="SET_dom_sf"/>
</dbReference>
<dbReference type="GO" id="GO:0005694">
    <property type="term" value="C:chromosome"/>
    <property type="evidence" value="ECO:0007669"/>
    <property type="project" value="UniProtKB-SubCell"/>
</dbReference>
<gene>
    <name evidence="8" type="ORF">FF011L_01040</name>
</gene>
<dbReference type="GO" id="GO:0032259">
    <property type="term" value="P:methylation"/>
    <property type="evidence" value="ECO:0007669"/>
    <property type="project" value="UniProtKB-KW"/>
</dbReference>
<organism evidence="8 9">
    <name type="scientific">Roseimaritima multifibrata</name>
    <dbReference type="NCBI Taxonomy" id="1930274"/>
    <lineage>
        <taxon>Bacteria</taxon>
        <taxon>Pseudomonadati</taxon>
        <taxon>Planctomycetota</taxon>
        <taxon>Planctomycetia</taxon>
        <taxon>Pirellulales</taxon>
        <taxon>Pirellulaceae</taxon>
        <taxon>Roseimaritima</taxon>
    </lineage>
</organism>
<reference evidence="8 9" key="1">
    <citation type="submission" date="2019-02" db="EMBL/GenBank/DDBJ databases">
        <title>Deep-cultivation of Planctomycetes and their phenomic and genomic characterization uncovers novel biology.</title>
        <authorList>
            <person name="Wiegand S."/>
            <person name="Jogler M."/>
            <person name="Boedeker C."/>
            <person name="Pinto D."/>
            <person name="Vollmers J."/>
            <person name="Rivas-Marin E."/>
            <person name="Kohn T."/>
            <person name="Peeters S.H."/>
            <person name="Heuer A."/>
            <person name="Rast P."/>
            <person name="Oberbeckmann S."/>
            <person name="Bunk B."/>
            <person name="Jeske O."/>
            <person name="Meyerdierks A."/>
            <person name="Storesund J.E."/>
            <person name="Kallscheuer N."/>
            <person name="Luecker S."/>
            <person name="Lage O.M."/>
            <person name="Pohl T."/>
            <person name="Merkel B.J."/>
            <person name="Hornburger P."/>
            <person name="Mueller R.-W."/>
            <person name="Bruemmer F."/>
            <person name="Labrenz M."/>
            <person name="Spormann A.M."/>
            <person name="Op den Camp H."/>
            <person name="Overmann J."/>
            <person name="Amann R."/>
            <person name="Jetten M.S.M."/>
            <person name="Mascher T."/>
            <person name="Medema M.H."/>
            <person name="Devos D.P."/>
            <person name="Kaster A.-K."/>
            <person name="Ovreas L."/>
            <person name="Rohde M."/>
            <person name="Galperin M.Y."/>
            <person name="Jogler C."/>
        </authorList>
    </citation>
    <scope>NUCLEOTIDE SEQUENCE [LARGE SCALE GENOMIC DNA]</scope>
    <source>
        <strain evidence="8 9">FF011L</strain>
    </source>
</reference>
<accession>A0A517M911</accession>
<dbReference type="RefSeq" id="WP_145349453.1">
    <property type="nucleotide sequence ID" value="NZ_CP036262.1"/>
</dbReference>
<keyword evidence="4" id="KW-0808">Transferase</keyword>
<dbReference type="PANTHER" id="PTHR22884">
    <property type="entry name" value="SET DOMAIN PROTEINS"/>
    <property type="match status" value="1"/>
</dbReference>
<evidence type="ECO:0000256" key="3">
    <source>
        <dbReference type="ARBA" id="ARBA00022603"/>
    </source>
</evidence>
<name>A0A517M911_9BACT</name>
<evidence type="ECO:0000313" key="9">
    <source>
        <dbReference type="Proteomes" id="UP000320672"/>
    </source>
</evidence>
<evidence type="ECO:0000256" key="4">
    <source>
        <dbReference type="ARBA" id="ARBA00022679"/>
    </source>
</evidence>
<keyword evidence="3" id="KW-0489">Methyltransferase</keyword>
<dbReference type="PROSITE" id="PS50868">
    <property type="entry name" value="POST_SET"/>
    <property type="match status" value="1"/>
</dbReference>
<sequence length="172" mass="19502">MSGLSKKRRAKLQQKLDEDYGYRQYADRDVEVREGACGHGVHAVRQFLPGELVIEICGQVLSQKKYDGSTYVMEMDDEWYLEPTIPGAYLNHSCNPNAELLKLTDSSMGIIAICNIEPGSEITFDYQWTAGDWVPRCQCGAPNCRGWVVGADSLEEMKEFAKEQKQKSKRKK</sequence>
<dbReference type="SUPFAM" id="SSF82199">
    <property type="entry name" value="SET domain"/>
    <property type="match status" value="1"/>
</dbReference>
<keyword evidence="2" id="KW-0158">Chromosome</keyword>
<dbReference type="InterPro" id="IPR001214">
    <property type="entry name" value="SET_dom"/>
</dbReference>